<dbReference type="OrthoDB" id="10042665at2759"/>
<dbReference type="AlphaFoldDB" id="A0A0C2X2D1"/>
<dbReference type="HOGENOM" id="CLU_2497427_0_0_1"/>
<dbReference type="Proteomes" id="UP000054549">
    <property type="component" value="Unassembled WGS sequence"/>
</dbReference>
<sequence length="86" mass="9938">MSMACALIGMHRSTINDYVSNKIIKDRAKTRVIRLQAGTRIIRIEIPRYACIRGCFTSTYKSYPFIVVPYCKQSALLCHEREYDST</sequence>
<proteinExistence type="predicted"/>
<name>A0A0C2X2D1_AMAMK</name>
<keyword evidence="2" id="KW-1185">Reference proteome</keyword>
<organism evidence="1 2">
    <name type="scientific">Amanita muscaria (strain Koide BX008)</name>
    <dbReference type="NCBI Taxonomy" id="946122"/>
    <lineage>
        <taxon>Eukaryota</taxon>
        <taxon>Fungi</taxon>
        <taxon>Dikarya</taxon>
        <taxon>Basidiomycota</taxon>
        <taxon>Agaricomycotina</taxon>
        <taxon>Agaricomycetes</taxon>
        <taxon>Agaricomycetidae</taxon>
        <taxon>Agaricales</taxon>
        <taxon>Pluteineae</taxon>
        <taxon>Amanitaceae</taxon>
        <taxon>Amanita</taxon>
    </lineage>
</organism>
<evidence type="ECO:0000313" key="2">
    <source>
        <dbReference type="Proteomes" id="UP000054549"/>
    </source>
</evidence>
<evidence type="ECO:0000313" key="1">
    <source>
        <dbReference type="EMBL" id="KIL68302.1"/>
    </source>
</evidence>
<protein>
    <submittedName>
        <fullName evidence="1">Uncharacterized protein</fullName>
    </submittedName>
</protein>
<reference evidence="1 2" key="1">
    <citation type="submission" date="2014-04" db="EMBL/GenBank/DDBJ databases">
        <title>Evolutionary Origins and Diversification of the Mycorrhizal Mutualists.</title>
        <authorList>
            <consortium name="DOE Joint Genome Institute"/>
            <consortium name="Mycorrhizal Genomics Consortium"/>
            <person name="Kohler A."/>
            <person name="Kuo A."/>
            <person name="Nagy L.G."/>
            <person name="Floudas D."/>
            <person name="Copeland A."/>
            <person name="Barry K.W."/>
            <person name="Cichocki N."/>
            <person name="Veneault-Fourrey C."/>
            <person name="LaButti K."/>
            <person name="Lindquist E.A."/>
            <person name="Lipzen A."/>
            <person name="Lundell T."/>
            <person name="Morin E."/>
            <person name="Murat C."/>
            <person name="Riley R."/>
            <person name="Ohm R."/>
            <person name="Sun H."/>
            <person name="Tunlid A."/>
            <person name="Henrissat B."/>
            <person name="Grigoriev I.V."/>
            <person name="Hibbett D.S."/>
            <person name="Martin F."/>
        </authorList>
    </citation>
    <scope>NUCLEOTIDE SEQUENCE [LARGE SCALE GENOMIC DNA]</scope>
    <source>
        <strain evidence="1 2">Koide BX008</strain>
    </source>
</reference>
<gene>
    <name evidence="1" type="ORF">M378DRAFT_158841</name>
</gene>
<dbReference type="InParanoid" id="A0A0C2X2D1"/>
<accession>A0A0C2X2D1</accession>
<dbReference type="EMBL" id="KN818229">
    <property type="protein sequence ID" value="KIL68302.1"/>
    <property type="molecule type" value="Genomic_DNA"/>
</dbReference>